<keyword evidence="5" id="KW-1185">Reference proteome</keyword>
<evidence type="ECO:0000259" key="3">
    <source>
        <dbReference type="Pfam" id="PF02449"/>
    </source>
</evidence>
<feature type="domain" description="Glycoside hydrolase family 42 N-terminal" evidence="3">
    <location>
        <begin position="190"/>
        <end position="360"/>
    </location>
</feature>
<reference evidence="4 5" key="1">
    <citation type="submission" date="2023-10" db="EMBL/GenBank/DDBJ databases">
        <title>Glaciecola aquimarina strain GGW-M5 nov., isolated from a coastal seawater.</title>
        <authorList>
            <person name="Bayburt H."/>
            <person name="Kim J.M."/>
            <person name="Choi B.J."/>
            <person name="Jeon C.O."/>
        </authorList>
    </citation>
    <scope>NUCLEOTIDE SEQUENCE [LARGE SCALE GENOMIC DNA]</scope>
    <source>
        <strain evidence="4 5">KCTC 32108</strain>
    </source>
</reference>
<dbReference type="RefSeq" id="WP_316026469.1">
    <property type="nucleotide sequence ID" value="NZ_JAWDIO010000002.1"/>
</dbReference>
<dbReference type="Pfam" id="PF02449">
    <property type="entry name" value="Glyco_hydro_42"/>
    <property type="match status" value="1"/>
</dbReference>
<dbReference type="EMBL" id="JAWDIO010000002">
    <property type="protein sequence ID" value="MDU0354899.1"/>
    <property type="molecule type" value="Genomic_DNA"/>
</dbReference>
<keyword evidence="1 4" id="KW-0378">Hydrolase</keyword>
<keyword evidence="2 4" id="KW-0326">Glycosidase</keyword>
<evidence type="ECO:0000256" key="1">
    <source>
        <dbReference type="ARBA" id="ARBA00022801"/>
    </source>
</evidence>
<dbReference type="GO" id="GO:0004565">
    <property type="term" value="F:beta-galactosidase activity"/>
    <property type="evidence" value="ECO:0007669"/>
    <property type="project" value="UniProtKB-EC"/>
</dbReference>
<dbReference type="EC" id="3.2.1.23" evidence="4"/>
<protein>
    <submittedName>
        <fullName evidence="4">Beta-galactosidase</fullName>
        <ecNumber evidence="4">3.2.1.23</ecNumber>
    </submittedName>
</protein>
<sequence>MVFGGPRRLSFFSHGLANVRMSNTSTITGYDFDKNMIAQRDKNDLTPEDSKGLGTISGPALDTRYQASTLRSNMFTWLPSYDDPLANHFGYRRSVHVGAVEHGETFSFYRANLERKYGESSPDSFMQDWQQTTLDRMNNWGFTSFGNWIDPSFYAQQQVPYFANGWIIGDFKTVSSGNDYWSALPDPFDPVFTERARVTAQAIAEEVKGNPWCVGVFIDNEKSWGSAGSLQSQYGIVINTLSRADKESPTKAVFSQLLMDKYQSIEALNQVWKTDFASWQDITEGVQLAEVIDAMQSDFESMLFTYAEKYFAIVKAEVKRVMPNHMYMGVRFADWGMTPEIVKAAAKHADVVSYNYYKEGLQKDYWAFLEEIDMPSIIGEFHIGATDTGLFNPGLVHAQNQADRGRMYQDYMHSVIDNPYFVGAHWFQYIDSPITGRAYDGENYNVGFVSVTDTPYTDMIEAAKQLNADIYPRKFKKLVDQ</sequence>
<evidence type="ECO:0000256" key="2">
    <source>
        <dbReference type="ARBA" id="ARBA00023295"/>
    </source>
</evidence>
<dbReference type="InterPro" id="IPR017853">
    <property type="entry name" value="GH"/>
</dbReference>
<evidence type="ECO:0000313" key="4">
    <source>
        <dbReference type="EMBL" id="MDU0354899.1"/>
    </source>
</evidence>
<gene>
    <name evidence="4" type="ORF">RS130_14160</name>
</gene>
<name>A0ABU3SY06_9ALTE</name>
<dbReference type="InterPro" id="IPR013529">
    <property type="entry name" value="Glyco_hydro_42_N"/>
</dbReference>
<evidence type="ECO:0000313" key="5">
    <source>
        <dbReference type="Proteomes" id="UP001247805"/>
    </source>
</evidence>
<dbReference type="Gene3D" id="3.20.20.80">
    <property type="entry name" value="Glycosidases"/>
    <property type="match status" value="1"/>
</dbReference>
<comment type="caution">
    <text evidence="4">The sequence shown here is derived from an EMBL/GenBank/DDBJ whole genome shotgun (WGS) entry which is preliminary data.</text>
</comment>
<dbReference type="Proteomes" id="UP001247805">
    <property type="component" value="Unassembled WGS sequence"/>
</dbReference>
<dbReference type="SUPFAM" id="SSF51445">
    <property type="entry name" value="(Trans)glycosidases"/>
    <property type="match status" value="1"/>
</dbReference>
<proteinExistence type="predicted"/>
<accession>A0ABU3SY06</accession>
<organism evidence="4 5">
    <name type="scientific">Paraglaciecola aquimarina</name>
    <dbReference type="NCBI Taxonomy" id="1235557"/>
    <lineage>
        <taxon>Bacteria</taxon>
        <taxon>Pseudomonadati</taxon>
        <taxon>Pseudomonadota</taxon>
        <taxon>Gammaproteobacteria</taxon>
        <taxon>Alteromonadales</taxon>
        <taxon>Alteromonadaceae</taxon>
        <taxon>Paraglaciecola</taxon>
    </lineage>
</organism>